<evidence type="ECO:0000313" key="3">
    <source>
        <dbReference type="Proteomes" id="UP001341444"/>
    </source>
</evidence>
<dbReference type="EMBL" id="JARMAB010000026">
    <property type="protein sequence ID" value="MED1204745.1"/>
    <property type="molecule type" value="Genomic_DNA"/>
</dbReference>
<dbReference type="PANTHER" id="PTHR37305">
    <property type="entry name" value="INTEGRAL MEMBRANE PROTEIN-RELATED"/>
    <property type="match status" value="1"/>
</dbReference>
<evidence type="ECO:0000256" key="1">
    <source>
        <dbReference type="SAM" id="Phobius"/>
    </source>
</evidence>
<proteinExistence type="predicted"/>
<keyword evidence="1" id="KW-0472">Membrane</keyword>
<dbReference type="PANTHER" id="PTHR37305:SF1">
    <property type="entry name" value="MEMBRANE PROTEIN"/>
    <property type="match status" value="1"/>
</dbReference>
<dbReference type="Pfam" id="PF12679">
    <property type="entry name" value="ABC2_membrane_2"/>
    <property type="match status" value="1"/>
</dbReference>
<feature type="transmembrane region" description="Helical" evidence="1">
    <location>
        <begin position="284"/>
        <end position="312"/>
    </location>
</feature>
<comment type="caution">
    <text evidence="2">The sequence shown here is derived from an EMBL/GenBank/DDBJ whole genome shotgun (WGS) entry which is preliminary data.</text>
</comment>
<feature type="transmembrane region" description="Helical" evidence="1">
    <location>
        <begin position="239"/>
        <end position="259"/>
    </location>
</feature>
<keyword evidence="3" id="KW-1185">Reference proteome</keyword>
<keyword evidence="1" id="KW-1133">Transmembrane helix</keyword>
<protein>
    <submittedName>
        <fullName evidence="2">ABC transporter permease subunit</fullName>
    </submittedName>
</protein>
<reference evidence="2 3" key="1">
    <citation type="submission" date="2023-03" db="EMBL/GenBank/DDBJ databases">
        <title>Bacillus Genome Sequencing.</title>
        <authorList>
            <person name="Dunlap C."/>
        </authorList>
    </citation>
    <scope>NUCLEOTIDE SEQUENCE [LARGE SCALE GENOMIC DNA]</scope>
    <source>
        <strain evidence="2 3">B-23453</strain>
    </source>
</reference>
<dbReference type="Proteomes" id="UP001341444">
    <property type="component" value="Unassembled WGS sequence"/>
</dbReference>
<feature type="transmembrane region" description="Helical" evidence="1">
    <location>
        <begin position="112"/>
        <end position="136"/>
    </location>
</feature>
<accession>A0ABU6MJ97</accession>
<gene>
    <name evidence="2" type="ORF">P4T90_16995</name>
</gene>
<name>A0ABU6MJ97_9BACI</name>
<keyword evidence="1" id="KW-0812">Transmembrane</keyword>
<feature type="transmembrane region" description="Helical" evidence="1">
    <location>
        <begin position="20"/>
        <end position="40"/>
    </location>
</feature>
<feature type="transmembrane region" description="Helical" evidence="1">
    <location>
        <begin position="205"/>
        <end position="227"/>
    </location>
</feature>
<sequence>MLNLVKNEWIKIFKRPGTYVMITLIILGVIGTGILTKMYASSHTQSDAWKQDAIEQVKNDQDLITASQKNPSSVPKDELQNAKKDLELNQYRLDHNMSPDENSVWTFINANITLISFTGLFTIIVAAGIVASEFNWGTIKLLLIRPVSRFRILLSKYITVILFGLLLLAVLFVFSGIIGAILFGGGTASNTHLAYVNGHVEEQNIILFLIKTYLLKSIDIVMLATMAFMISAVFRNSSLAIGISIFLLFMGTTVTVAIAQKYDWAKYILFANTDLTQYFDGNPIISGMTMGFSIVMLIIYFVVFHLLAFGIFTKRDVAA</sequence>
<evidence type="ECO:0000313" key="2">
    <source>
        <dbReference type="EMBL" id="MED1204745.1"/>
    </source>
</evidence>
<organism evidence="2 3">
    <name type="scientific">Heyndrickxia acidicola</name>
    <dbReference type="NCBI Taxonomy" id="209389"/>
    <lineage>
        <taxon>Bacteria</taxon>
        <taxon>Bacillati</taxon>
        <taxon>Bacillota</taxon>
        <taxon>Bacilli</taxon>
        <taxon>Bacillales</taxon>
        <taxon>Bacillaceae</taxon>
        <taxon>Heyndrickxia</taxon>
    </lineage>
</organism>
<feature type="transmembrane region" description="Helical" evidence="1">
    <location>
        <begin position="157"/>
        <end position="185"/>
    </location>
</feature>